<dbReference type="GO" id="GO:0003700">
    <property type="term" value="F:DNA-binding transcription factor activity"/>
    <property type="evidence" value="ECO:0007669"/>
    <property type="project" value="TreeGrafter"/>
</dbReference>
<evidence type="ECO:0000256" key="2">
    <source>
        <dbReference type="ARBA" id="ARBA00023015"/>
    </source>
</evidence>
<dbReference type="AlphaFoldDB" id="A0A9P6XTZ4"/>
<keyword evidence="4" id="KW-0804">Transcription</keyword>
<reference evidence="6" key="1">
    <citation type="journal article" date="2020" name="Microb. Genom.">
        <title>Genetic diversity of clinical and environmental Mucorales isolates obtained from an investigation of mucormycosis cases among solid organ transplant recipients.</title>
        <authorList>
            <person name="Nguyen M.H."/>
            <person name="Kaul D."/>
            <person name="Muto C."/>
            <person name="Cheng S.J."/>
            <person name="Richter R.A."/>
            <person name="Bruno V.M."/>
            <person name="Liu G."/>
            <person name="Beyhan S."/>
            <person name="Sundermann A.J."/>
            <person name="Mounaud S."/>
            <person name="Pasculle A.W."/>
            <person name="Nierman W.C."/>
            <person name="Driscoll E."/>
            <person name="Cumbie R."/>
            <person name="Clancy C.J."/>
            <person name="Dupont C.L."/>
        </authorList>
    </citation>
    <scope>NUCLEOTIDE SEQUENCE</scope>
    <source>
        <strain evidence="6">GL16</strain>
    </source>
</reference>
<dbReference type="PANTHER" id="PTHR47792">
    <property type="entry name" value="PROTEIN SOK2-RELATED"/>
    <property type="match status" value="1"/>
</dbReference>
<keyword evidence="3" id="KW-0238">DNA-binding</keyword>
<dbReference type="PROSITE" id="PS51299">
    <property type="entry name" value="HTH_APSES"/>
    <property type="match status" value="1"/>
</dbReference>
<comment type="caution">
    <text evidence="6">The sequence shown here is derived from an EMBL/GenBank/DDBJ whole genome shotgun (WGS) entry which is preliminary data.</text>
</comment>
<comment type="similarity">
    <text evidence="1">Belongs to the EFG1/PHD1/stuA family.</text>
</comment>
<keyword evidence="2" id="KW-0805">Transcription regulation</keyword>
<proteinExistence type="inferred from homology"/>
<dbReference type="InterPro" id="IPR029790">
    <property type="entry name" value="EFG1/Phd1/StuA"/>
</dbReference>
<accession>A0A9P6XTZ4</accession>
<evidence type="ECO:0000313" key="6">
    <source>
        <dbReference type="EMBL" id="KAG1532372.1"/>
    </source>
</evidence>
<gene>
    <name evidence="6" type="ORF">G6F51_013137</name>
</gene>
<dbReference type="SMART" id="SM01252">
    <property type="entry name" value="KilA-N"/>
    <property type="match status" value="1"/>
</dbReference>
<feature type="domain" description="HTH APSES-type" evidence="5">
    <location>
        <begin position="48"/>
        <end position="155"/>
    </location>
</feature>
<organism evidence="6 7">
    <name type="scientific">Rhizopus oryzae</name>
    <name type="common">Mucormycosis agent</name>
    <name type="synonym">Rhizopus arrhizus var. delemar</name>
    <dbReference type="NCBI Taxonomy" id="64495"/>
    <lineage>
        <taxon>Eukaryota</taxon>
        <taxon>Fungi</taxon>
        <taxon>Fungi incertae sedis</taxon>
        <taxon>Mucoromycota</taxon>
        <taxon>Mucoromycotina</taxon>
        <taxon>Mucoromycetes</taxon>
        <taxon>Mucorales</taxon>
        <taxon>Mucorineae</taxon>
        <taxon>Rhizopodaceae</taxon>
        <taxon>Rhizopus</taxon>
    </lineage>
</organism>
<dbReference type="InterPro" id="IPR036887">
    <property type="entry name" value="HTH_APSES_sf"/>
</dbReference>
<dbReference type="Pfam" id="PF04383">
    <property type="entry name" value="KilA-N"/>
    <property type="match status" value="1"/>
</dbReference>
<dbReference type="InterPro" id="IPR018004">
    <property type="entry name" value="KilA/APSES_HTH"/>
</dbReference>
<name>A0A9P6XTZ4_RHIOR</name>
<sequence length="188" mass="21375">MQNNQDVFHFMHASAPENKDHWQGGWPNQLTLLPLQYTSYSSLVQRPRLTTTFWEDESTLCYQVDTQGVCVARRQDNNMINGTKLLNVAGLSRGKRDGILKNEKDRVVAKVGAMHLKGVWIPLARAKTLANQFNISDALYPIFEDNPSSFLCPSQCRQLQDVPIAYRTESFTEVDPSFSIQQSYTGLF</sequence>
<dbReference type="EMBL" id="JAANIT010004667">
    <property type="protein sequence ID" value="KAG1532372.1"/>
    <property type="molecule type" value="Genomic_DNA"/>
</dbReference>
<dbReference type="SUPFAM" id="SSF54616">
    <property type="entry name" value="DNA-binding domain of Mlu1-box binding protein MBP1"/>
    <property type="match status" value="1"/>
</dbReference>
<protein>
    <recommendedName>
        <fullName evidence="5">HTH APSES-type domain-containing protein</fullName>
    </recommendedName>
</protein>
<dbReference type="Gene3D" id="3.10.260.10">
    <property type="entry name" value="Transcription regulator HTH, APSES-type DNA-binding domain"/>
    <property type="match status" value="1"/>
</dbReference>
<dbReference type="Proteomes" id="UP000717996">
    <property type="component" value="Unassembled WGS sequence"/>
</dbReference>
<evidence type="ECO:0000256" key="3">
    <source>
        <dbReference type="ARBA" id="ARBA00023125"/>
    </source>
</evidence>
<dbReference type="GO" id="GO:0045944">
    <property type="term" value="P:positive regulation of transcription by RNA polymerase II"/>
    <property type="evidence" value="ECO:0007669"/>
    <property type="project" value="TreeGrafter"/>
</dbReference>
<evidence type="ECO:0000256" key="1">
    <source>
        <dbReference type="ARBA" id="ARBA00007247"/>
    </source>
</evidence>
<dbReference type="InterPro" id="IPR003163">
    <property type="entry name" value="Tscrpt_reg_HTH_APSES-type"/>
</dbReference>
<dbReference type="GO" id="GO:0043565">
    <property type="term" value="F:sequence-specific DNA binding"/>
    <property type="evidence" value="ECO:0007669"/>
    <property type="project" value="TreeGrafter"/>
</dbReference>
<dbReference type="PANTHER" id="PTHR47792:SF1">
    <property type="entry name" value="PROTEIN SOK2-RELATED"/>
    <property type="match status" value="1"/>
</dbReference>
<evidence type="ECO:0000256" key="4">
    <source>
        <dbReference type="ARBA" id="ARBA00023163"/>
    </source>
</evidence>
<evidence type="ECO:0000259" key="5">
    <source>
        <dbReference type="PROSITE" id="PS51299"/>
    </source>
</evidence>
<dbReference type="GO" id="GO:0005634">
    <property type="term" value="C:nucleus"/>
    <property type="evidence" value="ECO:0007669"/>
    <property type="project" value="TreeGrafter"/>
</dbReference>
<evidence type="ECO:0000313" key="7">
    <source>
        <dbReference type="Proteomes" id="UP000717996"/>
    </source>
</evidence>